<sequence>MRTVKFIHISDVLLGIDVDKETSWGDDRKKEIYETFEKIIERATDIGVDFLFISGNLFDHKPDDGELEWLDGVLGSLKDTVVIYAAGFNDNLGGGAAIMSYRFRSSVCVIGSPAMGSYLPLGGGYRDAQATMAMDHLHFPEKDLDVYGVSYFDGRMDAHAIDEAEPDDRAVHNVLVACGGGRHRMPVNWHSLHDKGFDYIAMGGRQKYSVEIPGKAYYPGSPEAVSVESTGPHGYIYVEIGSDGTKAEFVPVAAREYKRIDYHVDNYTRNGELGEAIERILNIEGVENIYTINIVREGGCEKSFDISEMLSEYRILAVNGEEFERTDYSEYVKANKNTEFGKLLEKLDDSDIDSSSGAKMAVDRMIDMSMLYCKNNKKMGNDVFREMKRQVMSLLEIECHAYENQRDIKEYLEIRNDYIISPDVLEQLNLVWAKERAMELEITTLRKRAEELPRKYRREWILMGIRATVIPMMTMGILSIILLSATLKRTGGSFPDDRLVYILIFMMLVIWGFYCAGYVFAKYRGIIKKGGKTRLHEELEHNQTCLNALCADRDAIHKKRTELQMLDGRRRDMYESMNDREKKLDVKLQKLRLVRSALNMLRE</sequence>
<name>A0A3R6AS37_9FIRM</name>
<dbReference type="InterPro" id="IPR029052">
    <property type="entry name" value="Metallo-depent_PP-like"/>
</dbReference>
<feature type="transmembrane region" description="Helical" evidence="1">
    <location>
        <begin position="499"/>
        <end position="521"/>
    </location>
</feature>
<evidence type="ECO:0000313" key="2">
    <source>
        <dbReference type="EMBL" id="RGS43139.1"/>
    </source>
</evidence>
<comment type="caution">
    <text evidence="2">The sequence shown here is derived from an EMBL/GenBank/DDBJ whole genome shotgun (WGS) entry which is preliminary data.</text>
</comment>
<protein>
    <recommendedName>
        <fullName evidence="4">Calcineurin-like phosphoesterase domain-containing protein</fullName>
    </recommendedName>
</protein>
<accession>A0A3R6AS37</accession>
<feature type="transmembrane region" description="Helical" evidence="1">
    <location>
        <begin position="460"/>
        <end position="487"/>
    </location>
</feature>
<dbReference type="Gene3D" id="3.60.21.10">
    <property type="match status" value="1"/>
</dbReference>
<dbReference type="OrthoDB" id="9773856at2"/>
<evidence type="ECO:0000313" key="3">
    <source>
        <dbReference type="Proteomes" id="UP000283295"/>
    </source>
</evidence>
<dbReference type="Proteomes" id="UP000283295">
    <property type="component" value="Unassembled WGS sequence"/>
</dbReference>
<keyword evidence="1" id="KW-0812">Transmembrane</keyword>
<organism evidence="2 3">
    <name type="scientific">Coprococcus eutactus</name>
    <dbReference type="NCBI Taxonomy" id="33043"/>
    <lineage>
        <taxon>Bacteria</taxon>
        <taxon>Bacillati</taxon>
        <taxon>Bacillota</taxon>
        <taxon>Clostridia</taxon>
        <taxon>Lachnospirales</taxon>
        <taxon>Lachnospiraceae</taxon>
        <taxon>Coprococcus</taxon>
    </lineage>
</organism>
<evidence type="ECO:0008006" key="4">
    <source>
        <dbReference type="Google" id="ProtNLM"/>
    </source>
</evidence>
<dbReference type="PANTHER" id="PTHR30337">
    <property type="entry name" value="COMPONENT OF ATP-DEPENDENT DSDNA EXONUCLEASE"/>
    <property type="match status" value="1"/>
</dbReference>
<dbReference type="EMBL" id="QRVK01000010">
    <property type="protein sequence ID" value="RGS43139.1"/>
    <property type="molecule type" value="Genomic_DNA"/>
</dbReference>
<keyword evidence="1" id="KW-1133">Transmembrane helix</keyword>
<evidence type="ECO:0000256" key="1">
    <source>
        <dbReference type="SAM" id="Phobius"/>
    </source>
</evidence>
<gene>
    <name evidence="2" type="ORF">DWX94_05965</name>
</gene>
<dbReference type="SUPFAM" id="SSF56300">
    <property type="entry name" value="Metallo-dependent phosphatases"/>
    <property type="match status" value="1"/>
</dbReference>
<dbReference type="InterPro" id="IPR050535">
    <property type="entry name" value="DNA_Repair-Maintenance_Comp"/>
</dbReference>
<reference evidence="2 3" key="1">
    <citation type="submission" date="2018-08" db="EMBL/GenBank/DDBJ databases">
        <title>A genome reference for cultivated species of the human gut microbiota.</title>
        <authorList>
            <person name="Zou Y."/>
            <person name="Xue W."/>
            <person name="Luo G."/>
        </authorList>
    </citation>
    <scope>NUCLEOTIDE SEQUENCE [LARGE SCALE GENOMIC DNA]</scope>
    <source>
        <strain evidence="2 3">AF22-21</strain>
    </source>
</reference>
<proteinExistence type="predicted"/>
<keyword evidence="1" id="KW-0472">Membrane</keyword>
<dbReference type="AlphaFoldDB" id="A0A3R6AS37"/>